<evidence type="ECO:0000313" key="1">
    <source>
        <dbReference type="EMBL" id="KAJ3526469.1"/>
    </source>
</evidence>
<comment type="caution">
    <text evidence="1">The sequence shown here is derived from an EMBL/GenBank/DDBJ whole genome shotgun (WGS) entry which is preliminary data.</text>
</comment>
<gene>
    <name evidence="1" type="ORF">NM688_g8259</name>
</gene>
<name>A0ACC1RV93_9APHY</name>
<sequence>MSTRAQTLRKAAASRAQTSTSTNEVESAQSASAGSTEKENRTNGSATGAAVKQEHLQPKSKVVAGHGRPRKVYCSCKQPDDGSPMILCSECKEWYHFRCLNLDERDAEDIRLFVCPSCHDKTGLRSVSEYRLSFTVVVQFWLSPCRSLVALRVAPPVVYVRQYDVVPRIGSAAPHSCYWLRPMEWEGPEALEERKENRKSTTPGPRRRQSVTVELELRKKKPKTIEVKIKKEERETEDEKEVEMEKSSEDGSEDEYVVGKDRKGKAKARARGKVRLCSSYADRGVVD</sequence>
<evidence type="ECO:0000313" key="2">
    <source>
        <dbReference type="Proteomes" id="UP001148662"/>
    </source>
</evidence>
<dbReference type="EMBL" id="JANHOG010002163">
    <property type="protein sequence ID" value="KAJ3526469.1"/>
    <property type="molecule type" value="Genomic_DNA"/>
</dbReference>
<keyword evidence="2" id="KW-1185">Reference proteome</keyword>
<protein>
    <submittedName>
        <fullName evidence="1">Uncharacterized protein</fullName>
    </submittedName>
</protein>
<proteinExistence type="predicted"/>
<organism evidence="1 2">
    <name type="scientific">Phlebia brevispora</name>
    <dbReference type="NCBI Taxonomy" id="194682"/>
    <lineage>
        <taxon>Eukaryota</taxon>
        <taxon>Fungi</taxon>
        <taxon>Dikarya</taxon>
        <taxon>Basidiomycota</taxon>
        <taxon>Agaricomycotina</taxon>
        <taxon>Agaricomycetes</taxon>
        <taxon>Polyporales</taxon>
        <taxon>Meruliaceae</taxon>
        <taxon>Phlebia</taxon>
    </lineage>
</organism>
<dbReference type="Proteomes" id="UP001148662">
    <property type="component" value="Unassembled WGS sequence"/>
</dbReference>
<reference evidence="1" key="1">
    <citation type="submission" date="2022-07" db="EMBL/GenBank/DDBJ databases">
        <title>Genome Sequence of Phlebia brevispora.</title>
        <authorList>
            <person name="Buettner E."/>
        </authorList>
    </citation>
    <scope>NUCLEOTIDE SEQUENCE</scope>
    <source>
        <strain evidence="1">MPL23</strain>
    </source>
</reference>
<accession>A0ACC1RV93</accession>